<name>A0ABN7A990_9HEMI</name>
<sequence>MQFYGRCAITVTMSLEIPTRPLDREKGRRRREIGGVGDDGNKNARPLRRCLGRYVVKLAPLNTSCRE</sequence>
<dbReference type="Proteomes" id="UP001307889">
    <property type="component" value="Chromosome 1"/>
</dbReference>
<evidence type="ECO:0000313" key="1">
    <source>
        <dbReference type="EMBL" id="BES87797.1"/>
    </source>
</evidence>
<keyword evidence="2" id="KW-1185">Reference proteome</keyword>
<evidence type="ECO:0000313" key="2">
    <source>
        <dbReference type="Proteomes" id="UP001307889"/>
    </source>
</evidence>
<reference evidence="1 2" key="1">
    <citation type="submission" date="2023-09" db="EMBL/GenBank/DDBJ databases">
        <title>Nesidiocoris tenuis whole genome shotgun sequence.</title>
        <authorList>
            <person name="Shibata T."/>
            <person name="Shimoda M."/>
            <person name="Kobayashi T."/>
            <person name="Uehara T."/>
        </authorList>
    </citation>
    <scope>NUCLEOTIDE SEQUENCE [LARGE SCALE GENOMIC DNA]</scope>
    <source>
        <strain evidence="1 2">Japan</strain>
    </source>
</reference>
<organism evidence="1 2">
    <name type="scientific">Nesidiocoris tenuis</name>
    <dbReference type="NCBI Taxonomy" id="355587"/>
    <lineage>
        <taxon>Eukaryota</taxon>
        <taxon>Metazoa</taxon>
        <taxon>Ecdysozoa</taxon>
        <taxon>Arthropoda</taxon>
        <taxon>Hexapoda</taxon>
        <taxon>Insecta</taxon>
        <taxon>Pterygota</taxon>
        <taxon>Neoptera</taxon>
        <taxon>Paraneoptera</taxon>
        <taxon>Hemiptera</taxon>
        <taxon>Heteroptera</taxon>
        <taxon>Panheteroptera</taxon>
        <taxon>Cimicomorpha</taxon>
        <taxon>Miridae</taxon>
        <taxon>Dicyphina</taxon>
        <taxon>Nesidiocoris</taxon>
    </lineage>
</organism>
<dbReference type="EMBL" id="AP028909">
    <property type="protein sequence ID" value="BES87797.1"/>
    <property type="molecule type" value="Genomic_DNA"/>
</dbReference>
<protein>
    <submittedName>
        <fullName evidence="1">Uncharacterized protein</fullName>
    </submittedName>
</protein>
<proteinExistence type="predicted"/>
<accession>A0ABN7A990</accession>
<gene>
    <name evidence="1" type="ORF">NTJ_00603</name>
</gene>